<accession>A0A098BJ37</accession>
<dbReference type="EMBL" id="CCSD01000054">
    <property type="protein sequence ID" value="CDZ88744.1"/>
    <property type="molecule type" value="Genomic_DNA"/>
</dbReference>
<gene>
    <name evidence="1" type="ORF">RHRU231_430122</name>
</gene>
<organism evidence="1 2">
    <name type="scientific">Rhodococcus ruber</name>
    <dbReference type="NCBI Taxonomy" id="1830"/>
    <lineage>
        <taxon>Bacteria</taxon>
        <taxon>Bacillati</taxon>
        <taxon>Actinomycetota</taxon>
        <taxon>Actinomycetes</taxon>
        <taxon>Mycobacteriales</taxon>
        <taxon>Nocardiaceae</taxon>
        <taxon>Rhodococcus</taxon>
    </lineage>
</organism>
<protein>
    <submittedName>
        <fullName evidence="1">Uncharacterized protein</fullName>
    </submittedName>
</protein>
<dbReference type="AlphaFoldDB" id="A0A098BJ37"/>
<dbReference type="Proteomes" id="UP000042997">
    <property type="component" value="Unassembled WGS sequence"/>
</dbReference>
<reference evidence="1 2" key="1">
    <citation type="journal article" date="2014" name="Genome Announc.">
        <title>Draft Genome Sequence of Propane- and Butane-Oxidizing Actinobacterium Rhodococcus ruber IEGM 231.</title>
        <authorList>
            <person name="Ivshina I.B."/>
            <person name="Kuyukina M.S."/>
            <person name="Krivoruchko A.V."/>
            <person name="Barbe V."/>
            <person name="Fischer C."/>
        </authorList>
    </citation>
    <scope>NUCLEOTIDE SEQUENCE [LARGE SCALE GENOMIC DNA]</scope>
</reference>
<evidence type="ECO:0000313" key="2">
    <source>
        <dbReference type="Proteomes" id="UP000042997"/>
    </source>
</evidence>
<name>A0A098BJ37_9NOCA</name>
<evidence type="ECO:0000313" key="1">
    <source>
        <dbReference type="EMBL" id="CDZ88744.1"/>
    </source>
</evidence>
<sequence length="250" mass="26850">MVEIHLLVRTSGHAHPPAATAVLVDENDAVLDALVHRSRRARRDARRVQAVLADARQIEHEGLLEFEPDLLADLLQDRIVGHDLRGAAEVVVPVRRPFDLHRLAADQTSRRRHRDLVAERRGGEVLVVVGPRLVVVVDRRHLRIREDPEELVPPAAVPQPQPPVAVADPSAPPAFLVLVGARVSLAGAGLDVVEPHVLGAGSVGPGLLTGDRAGMAADALVEVHHHRHLGHHLHAGLASLVVVVGIDIST</sequence>
<proteinExistence type="predicted"/>